<accession>A0A4Y2SJJ6</accession>
<feature type="non-terminal residue" evidence="2">
    <location>
        <position position="1"/>
    </location>
</feature>
<dbReference type="AlphaFoldDB" id="A0A4Y2SJJ6"/>
<evidence type="ECO:0000313" key="3">
    <source>
        <dbReference type="Proteomes" id="UP000499080"/>
    </source>
</evidence>
<comment type="caution">
    <text evidence="2">The sequence shown here is derived from an EMBL/GenBank/DDBJ whole genome shotgun (WGS) entry which is preliminary data.</text>
</comment>
<dbReference type="EMBL" id="BGPR01022250">
    <property type="protein sequence ID" value="GBN88382.1"/>
    <property type="molecule type" value="Genomic_DNA"/>
</dbReference>
<sequence>RAAVVELDGDFHETGLTCPAHVLVHEDMAGPLPKSQVRGLSPDDDVMACKSGSGEVDFHETGLPMC</sequence>
<protein>
    <submittedName>
        <fullName evidence="2">Uncharacterized protein</fullName>
    </submittedName>
</protein>
<evidence type="ECO:0000313" key="2">
    <source>
        <dbReference type="EMBL" id="GBN88382.1"/>
    </source>
</evidence>
<dbReference type="EMBL" id="BGPR01021637">
    <property type="protein sequence ID" value="GBN87114.1"/>
    <property type="molecule type" value="Genomic_DNA"/>
</dbReference>
<gene>
    <name evidence="2" type="ORF">AVEN_132398_1</name>
    <name evidence="1" type="ORF">AVEN_79413_1</name>
</gene>
<keyword evidence="3" id="KW-1185">Reference proteome</keyword>
<name>A0A4Y2SJJ6_ARAVE</name>
<organism evidence="2 3">
    <name type="scientific">Araneus ventricosus</name>
    <name type="common">Orbweaver spider</name>
    <name type="synonym">Epeira ventricosa</name>
    <dbReference type="NCBI Taxonomy" id="182803"/>
    <lineage>
        <taxon>Eukaryota</taxon>
        <taxon>Metazoa</taxon>
        <taxon>Ecdysozoa</taxon>
        <taxon>Arthropoda</taxon>
        <taxon>Chelicerata</taxon>
        <taxon>Arachnida</taxon>
        <taxon>Araneae</taxon>
        <taxon>Araneomorphae</taxon>
        <taxon>Entelegynae</taxon>
        <taxon>Araneoidea</taxon>
        <taxon>Araneidae</taxon>
        <taxon>Araneus</taxon>
    </lineage>
</organism>
<dbReference type="Proteomes" id="UP000499080">
    <property type="component" value="Unassembled WGS sequence"/>
</dbReference>
<evidence type="ECO:0000313" key="1">
    <source>
        <dbReference type="EMBL" id="GBN87114.1"/>
    </source>
</evidence>
<reference evidence="2 3" key="1">
    <citation type="journal article" date="2019" name="Sci. Rep.">
        <title>Orb-weaving spider Araneus ventricosus genome elucidates the spidroin gene catalogue.</title>
        <authorList>
            <person name="Kono N."/>
            <person name="Nakamura H."/>
            <person name="Ohtoshi R."/>
            <person name="Moran D.A.P."/>
            <person name="Shinohara A."/>
            <person name="Yoshida Y."/>
            <person name="Fujiwara M."/>
            <person name="Mori M."/>
            <person name="Tomita M."/>
            <person name="Arakawa K."/>
        </authorList>
    </citation>
    <scope>NUCLEOTIDE SEQUENCE [LARGE SCALE GENOMIC DNA]</scope>
</reference>
<proteinExistence type="predicted"/>